<evidence type="ECO:0000256" key="3">
    <source>
        <dbReference type="ARBA" id="ARBA00022679"/>
    </source>
</evidence>
<comment type="catalytic activity">
    <reaction evidence="4 5">
        <text>L-tyrosyl-[protein] + 3'-phosphoadenylyl sulfate = O-sulfo-L-tyrosine-[protein] + adenosine 3',5'-bisphosphate + H(+)</text>
        <dbReference type="Rhea" id="RHEA:16801"/>
        <dbReference type="Rhea" id="RHEA-COMP:10136"/>
        <dbReference type="Rhea" id="RHEA-COMP:11688"/>
        <dbReference type="ChEBI" id="CHEBI:15378"/>
        <dbReference type="ChEBI" id="CHEBI:46858"/>
        <dbReference type="ChEBI" id="CHEBI:58339"/>
        <dbReference type="ChEBI" id="CHEBI:58343"/>
        <dbReference type="ChEBI" id="CHEBI:65286"/>
        <dbReference type="EC" id="2.8.2.20"/>
    </reaction>
</comment>
<dbReference type="PANTHER" id="PTHR12788:SF8">
    <property type="entry name" value="PROTEIN-TYROSINE SULFOTRANSFERASE"/>
    <property type="match status" value="1"/>
</dbReference>
<comment type="caution">
    <text evidence="6">The sequence shown here is derived from an EMBL/GenBank/DDBJ whole genome shotgun (WGS) entry which is preliminary data.</text>
</comment>
<dbReference type="Gene3D" id="3.40.50.300">
    <property type="entry name" value="P-loop containing nucleotide triphosphate hydrolases"/>
    <property type="match status" value="1"/>
</dbReference>
<evidence type="ECO:0000256" key="5">
    <source>
        <dbReference type="RuleBase" id="RU365018"/>
    </source>
</evidence>
<gene>
    <name evidence="6" type="ORF">OS493_032815</name>
</gene>
<organism evidence="6 7">
    <name type="scientific">Desmophyllum pertusum</name>
    <dbReference type="NCBI Taxonomy" id="174260"/>
    <lineage>
        <taxon>Eukaryota</taxon>
        <taxon>Metazoa</taxon>
        <taxon>Cnidaria</taxon>
        <taxon>Anthozoa</taxon>
        <taxon>Hexacorallia</taxon>
        <taxon>Scleractinia</taxon>
        <taxon>Caryophylliina</taxon>
        <taxon>Caryophylliidae</taxon>
        <taxon>Desmophyllum</taxon>
    </lineage>
</organism>
<dbReference type="GO" id="GO:0008476">
    <property type="term" value="F:protein-tyrosine sulfotransferase activity"/>
    <property type="evidence" value="ECO:0007669"/>
    <property type="project" value="UniProtKB-EC"/>
</dbReference>
<evidence type="ECO:0000256" key="1">
    <source>
        <dbReference type="ARBA" id="ARBA00009988"/>
    </source>
</evidence>
<dbReference type="EC" id="2.8.2.20" evidence="2 5"/>
<dbReference type="Pfam" id="PF13469">
    <property type="entry name" value="Sulfotransfer_3"/>
    <property type="match status" value="1"/>
</dbReference>
<evidence type="ECO:0000313" key="6">
    <source>
        <dbReference type="EMBL" id="KAJ7376756.1"/>
    </source>
</evidence>
<dbReference type="InterPro" id="IPR026634">
    <property type="entry name" value="TPST-like"/>
</dbReference>
<dbReference type="SUPFAM" id="SSF52540">
    <property type="entry name" value="P-loop containing nucleoside triphosphate hydrolases"/>
    <property type="match status" value="1"/>
</dbReference>
<name>A0A9W9Z7Q9_9CNID</name>
<dbReference type="EMBL" id="MU826391">
    <property type="protein sequence ID" value="KAJ7376756.1"/>
    <property type="molecule type" value="Genomic_DNA"/>
</dbReference>
<reference evidence="6" key="1">
    <citation type="submission" date="2023-01" db="EMBL/GenBank/DDBJ databases">
        <title>Genome assembly of the deep-sea coral Lophelia pertusa.</title>
        <authorList>
            <person name="Herrera S."/>
            <person name="Cordes E."/>
        </authorList>
    </citation>
    <scope>NUCLEOTIDE SEQUENCE</scope>
    <source>
        <strain evidence="6">USNM1676648</strain>
        <tissue evidence="6">Polyp</tissue>
    </source>
</reference>
<dbReference type="AlphaFoldDB" id="A0A9W9Z7Q9"/>
<accession>A0A9W9Z7Q9</accession>
<sequence>MFDMLVQGSKTFLRGGKGMVMNGTLQNTTHFGFWMENYWQGSYDKYIKVIGDKTAWINSDVFRNTPSEQITRLVDNIENKYSVKMKFIHIIRNPFDIVSTITLRKPSCWKEAGSQTTQRKVDDPQLLEQSMERFFRWAEGSANARELLGDKLLDINGLDLVKNPVESMSKICQFIQITCSDDYLQACAKVVDPTPSTTRNYVVWNKEHMNRMYSEIEQYPFLAHYTFSS</sequence>
<comment type="similarity">
    <text evidence="1 5">Belongs to the protein sulfotransferase family.</text>
</comment>
<keyword evidence="3 5" id="KW-0808">Transferase</keyword>
<dbReference type="Proteomes" id="UP001163046">
    <property type="component" value="Unassembled WGS sequence"/>
</dbReference>
<dbReference type="InterPro" id="IPR027417">
    <property type="entry name" value="P-loop_NTPase"/>
</dbReference>
<protein>
    <recommendedName>
        <fullName evidence="2 5">Protein-tyrosine sulfotransferase</fullName>
        <ecNumber evidence="2 5">2.8.2.20</ecNumber>
    </recommendedName>
</protein>
<comment type="function">
    <text evidence="5">Catalyzes the O-sulfation of tyrosine residues within acidic motifs of polypeptides, using 3'-phosphoadenylyl sulfate (PAPS) as cosubstrate.</text>
</comment>
<evidence type="ECO:0000256" key="4">
    <source>
        <dbReference type="ARBA" id="ARBA00048460"/>
    </source>
</evidence>
<evidence type="ECO:0000256" key="2">
    <source>
        <dbReference type="ARBA" id="ARBA00013262"/>
    </source>
</evidence>
<dbReference type="OrthoDB" id="6020239at2759"/>
<keyword evidence="7" id="KW-1185">Reference proteome</keyword>
<proteinExistence type="inferred from homology"/>
<evidence type="ECO:0000313" key="7">
    <source>
        <dbReference type="Proteomes" id="UP001163046"/>
    </source>
</evidence>
<dbReference type="PANTHER" id="PTHR12788">
    <property type="entry name" value="PROTEIN-TYROSINE SULFOTRANSFERASE 2"/>
    <property type="match status" value="1"/>
</dbReference>
<dbReference type="GO" id="GO:0005794">
    <property type="term" value="C:Golgi apparatus"/>
    <property type="evidence" value="ECO:0007669"/>
    <property type="project" value="TreeGrafter"/>
</dbReference>